<dbReference type="EMBL" id="OBML01000005">
    <property type="protein sequence ID" value="SOC06592.1"/>
    <property type="molecule type" value="Genomic_DNA"/>
</dbReference>
<keyword evidence="3" id="KW-1185">Reference proteome</keyword>
<gene>
    <name evidence="2" type="ORF">SAMN05421512_105132</name>
</gene>
<accession>A0A285SF83</accession>
<proteinExistence type="predicted"/>
<dbReference type="STRING" id="538381.GCA_001696535_02158"/>
<keyword evidence="1" id="KW-1133">Transmembrane helix</keyword>
<dbReference type="Proteomes" id="UP000219331">
    <property type="component" value="Unassembled WGS sequence"/>
</dbReference>
<keyword evidence="1" id="KW-0472">Membrane</keyword>
<sequence>MLRLAPILASMLSVDLGAALRRARRSALFWALAGLFAFAAYAAALVAAGLALAAHYPPATAALMVCLSQVGLAALALLGLAISNAVERRRQRKNDSQRTLATTAMIAAALPMLQSRKGMAVAAVAGLAVLMALRRGGDEQE</sequence>
<name>A0A285SF83_9HYPH</name>
<evidence type="ECO:0000256" key="1">
    <source>
        <dbReference type="SAM" id="Phobius"/>
    </source>
</evidence>
<dbReference type="AlphaFoldDB" id="A0A285SF83"/>
<feature type="transmembrane region" description="Helical" evidence="1">
    <location>
        <begin position="62"/>
        <end position="86"/>
    </location>
</feature>
<keyword evidence="1" id="KW-0812">Transmembrane</keyword>
<evidence type="ECO:0000313" key="2">
    <source>
        <dbReference type="EMBL" id="SOC06592.1"/>
    </source>
</evidence>
<organism evidence="2 3">
    <name type="scientific">Stappia indica</name>
    <dbReference type="NCBI Taxonomy" id="538381"/>
    <lineage>
        <taxon>Bacteria</taxon>
        <taxon>Pseudomonadati</taxon>
        <taxon>Pseudomonadota</taxon>
        <taxon>Alphaproteobacteria</taxon>
        <taxon>Hyphomicrobiales</taxon>
        <taxon>Stappiaceae</taxon>
        <taxon>Stappia</taxon>
    </lineage>
</organism>
<reference evidence="2 3" key="1">
    <citation type="submission" date="2017-08" db="EMBL/GenBank/DDBJ databases">
        <authorList>
            <person name="de Groot N.N."/>
        </authorList>
    </citation>
    <scope>NUCLEOTIDE SEQUENCE [LARGE SCALE GENOMIC DNA]</scope>
    <source>
        <strain evidence="2 3">USBA 352</strain>
    </source>
</reference>
<evidence type="ECO:0000313" key="3">
    <source>
        <dbReference type="Proteomes" id="UP000219331"/>
    </source>
</evidence>
<protein>
    <submittedName>
        <fullName evidence="2">Uncharacterized protein</fullName>
    </submittedName>
</protein>
<feature type="transmembrane region" description="Helical" evidence="1">
    <location>
        <begin position="28"/>
        <end position="56"/>
    </location>
</feature>
<dbReference type="RefSeq" id="WP_141402587.1">
    <property type="nucleotide sequence ID" value="NZ_JAJGNR010000004.1"/>
</dbReference>